<dbReference type="Pfam" id="PF01425">
    <property type="entry name" value="Amidase"/>
    <property type="match status" value="1"/>
</dbReference>
<dbReference type="PANTHER" id="PTHR11895:SF7">
    <property type="entry name" value="GLUTAMYL-TRNA(GLN) AMIDOTRANSFERASE SUBUNIT A, MITOCHONDRIAL"/>
    <property type="match status" value="1"/>
</dbReference>
<accession>K0F5K3</accession>
<gene>
    <name evidence="5" type="ORF">O3I_024005</name>
</gene>
<dbReference type="KEGG" id="nbr:O3I_024005"/>
<dbReference type="EMBL" id="CP003876">
    <property type="protein sequence ID" value="AFU02756.1"/>
    <property type="molecule type" value="Genomic_DNA"/>
</dbReference>
<dbReference type="PANTHER" id="PTHR11895">
    <property type="entry name" value="TRANSAMIDASE"/>
    <property type="match status" value="1"/>
</dbReference>
<dbReference type="InterPro" id="IPR000120">
    <property type="entry name" value="Amidase"/>
</dbReference>
<evidence type="ECO:0000256" key="3">
    <source>
        <dbReference type="ARBA" id="ARBA00012922"/>
    </source>
</evidence>
<sequence length="462" mass="47995">MLEAIQETLSRVHRSNRVLNAFSHVADVSALSAADKMDRQVPAHDAKSAPLAGVPFAVGDLDECRGMPTRYGSNLHQHARPSALEGPMVHRLRAAGAIPIGKTAVSEFGWGPVARTATGAVARNPWRWTRSPGGGGGGAAAAVAAGLVPFAIGSHWCGGIRISAAHCGVVGFKPSQGLIPLSGLCTPGSYGGDLHCAGLLTTSVADAALLLELVAGPYPYDRASSVHHPQPYVDQVSQPTPPRVRLGWLSDPIRSQGDSETSTLARAAATQVAAVFGARMMMVELALGDTDALMTPATVGLATMLEAAGSVYHSLEECGPDVRAVVATVIDAKAGVSGLLARLAHAEQCRMRLQIRTTEVFERVDVLLTVAAPDAAPAVVDDGADGLGQGLGVESRDVLANACWLPAVSVPVGFSSAGLPVGLQVIGRYGQDSMVLAVARVVEQVCAHRPMRHEMTIEQGIR</sequence>
<dbReference type="eggNOG" id="COG0154">
    <property type="taxonomic scope" value="Bacteria"/>
</dbReference>
<organism evidence="5 6">
    <name type="scientific">Nocardia brasiliensis (strain ATCC 700358 / HUJEG-1)</name>
    <dbReference type="NCBI Taxonomy" id="1133849"/>
    <lineage>
        <taxon>Bacteria</taxon>
        <taxon>Bacillati</taxon>
        <taxon>Actinomycetota</taxon>
        <taxon>Actinomycetes</taxon>
        <taxon>Mycobacteriales</taxon>
        <taxon>Nocardiaceae</taxon>
        <taxon>Nocardia</taxon>
    </lineage>
</organism>
<dbReference type="Gene3D" id="3.90.1300.10">
    <property type="entry name" value="Amidase signature (AS) domain"/>
    <property type="match status" value="1"/>
</dbReference>
<feature type="domain" description="Amidase" evidence="4">
    <location>
        <begin position="3"/>
        <end position="436"/>
    </location>
</feature>
<comment type="catalytic activity">
    <reaction evidence="1">
        <text>a monocarboxylic acid amide + H2O = a monocarboxylate + NH4(+)</text>
        <dbReference type="Rhea" id="RHEA:12020"/>
        <dbReference type="ChEBI" id="CHEBI:15377"/>
        <dbReference type="ChEBI" id="CHEBI:28938"/>
        <dbReference type="ChEBI" id="CHEBI:35757"/>
        <dbReference type="ChEBI" id="CHEBI:83628"/>
        <dbReference type="EC" id="3.5.1.4"/>
    </reaction>
</comment>
<dbReference type="GO" id="GO:0004040">
    <property type="term" value="F:amidase activity"/>
    <property type="evidence" value="ECO:0007669"/>
    <property type="project" value="UniProtKB-EC"/>
</dbReference>
<keyword evidence="6" id="KW-1185">Reference proteome</keyword>
<dbReference type="Proteomes" id="UP000006304">
    <property type="component" value="Chromosome"/>
</dbReference>
<name>K0F5K3_NOCB7</name>
<dbReference type="SUPFAM" id="SSF75304">
    <property type="entry name" value="Amidase signature (AS) enzymes"/>
    <property type="match status" value="1"/>
</dbReference>
<evidence type="ECO:0000259" key="4">
    <source>
        <dbReference type="Pfam" id="PF01425"/>
    </source>
</evidence>
<evidence type="ECO:0000256" key="1">
    <source>
        <dbReference type="ARBA" id="ARBA00001311"/>
    </source>
</evidence>
<proteinExistence type="inferred from homology"/>
<dbReference type="AlphaFoldDB" id="K0F5K3"/>
<protein>
    <recommendedName>
        <fullName evidence="3">amidase</fullName>
        <ecNumber evidence="3">3.5.1.4</ecNumber>
    </recommendedName>
</protein>
<dbReference type="STRING" id="1133849.O3I_024005"/>
<evidence type="ECO:0000313" key="5">
    <source>
        <dbReference type="EMBL" id="AFU02756.1"/>
    </source>
</evidence>
<dbReference type="HOGENOM" id="CLU_009600_0_4_11"/>
<evidence type="ECO:0000313" key="6">
    <source>
        <dbReference type="Proteomes" id="UP000006304"/>
    </source>
</evidence>
<dbReference type="EC" id="3.5.1.4" evidence="3"/>
<evidence type="ECO:0000256" key="2">
    <source>
        <dbReference type="ARBA" id="ARBA00009199"/>
    </source>
</evidence>
<comment type="similarity">
    <text evidence="2">Belongs to the amidase family.</text>
</comment>
<dbReference type="InterPro" id="IPR023631">
    <property type="entry name" value="Amidase_dom"/>
</dbReference>
<reference evidence="5 6" key="1">
    <citation type="journal article" date="2012" name="J. Bacteriol.">
        <title>Complete genome sequence of Nocardia brasiliensis HUJEG-1.</title>
        <authorList>
            <person name="Vera-Cabrera L."/>
            <person name="Ortiz-Lopez R."/>
            <person name="Elizondo-Gonzalez R."/>
            <person name="Perez-Maya A.A."/>
            <person name="Ocampo-Candiani J."/>
        </authorList>
    </citation>
    <scope>NUCLEOTIDE SEQUENCE [LARGE SCALE GENOMIC DNA]</scope>
    <source>
        <strain evidence="6">ATCC 700358</strain>
    </source>
</reference>
<dbReference type="InterPro" id="IPR036928">
    <property type="entry name" value="AS_sf"/>
</dbReference>